<feature type="compositionally biased region" description="Polar residues" evidence="1">
    <location>
        <begin position="848"/>
        <end position="859"/>
    </location>
</feature>
<feature type="chain" id="PRO_5001516579" evidence="2">
    <location>
        <begin position="24"/>
        <end position="1215"/>
    </location>
</feature>
<feature type="compositionally biased region" description="Polar residues" evidence="1">
    <location>
        <begin position="673"/>
        <end position="692"/>
    </location>
</feature>
<feature type="compositionally biased region" description="Polar residues" evidence="1">
    <location>
        <begin position="1019"/>
        <end position="1038"/>
    </location>
</feature>
<sequence>MTTLAVTACVFAFAICFPAACKGQYYWGANGWRQYWQPSSSSACDRAYPARQTGGYVHSCRYYCSGLPVRYSFEQDGTPCLTGRRITGSCYAGRCQIGWLPVQPPVAPQAPATAASVVTTESSPLESQGWSWPSEDVNSQRCTRADQQVPTVRRSCRYICKGWPIRRENEADGTACQLSWWREGFCFRGHCQRNYPLPPVSSDDDNEIEGGKVSVRYLKCRNYKERVQVDGVVRSCKFVCKQKKKAFIAYEKDGTPCAALPGQNGFCDHGVCKAVETTVAPSEASQAPVELETEQTAAVVSAVTDSAPEPAAAATTEEATATEFEEVLTTASSAIEEEPDTAAPAVRSPWTPGFVGVKCDRAYPPKVVDGRALKCRFLCRGYPFIRIGFEEDGTPCLKKKTVEGVCFNGNCKPLPLSTESTTLKEEPTTVQSYVTEAAEVSTSGVTGGEPDVRESTDSIEASSTLETATKGQISDATLETESSGSTPADVEGTSAATDSNTAATEGEVSDATSGTEDGASAPADVQQTSTESEIGRTDTEGEVSDAKSASESEPSATTDVQGTSVPIVSEVQQSSTTAPLVNAGEESQSVAESGRASTPADEVTRSIDSSTGLPEHGVTFDEQSTHDGEPAGLTEASESTATFRGPDQETVESSTQSQLHPTEAAAEAGVVSTEFTSPQQEDLESPTKTSPSDEADGTATATGGHAEVEITTGSERASFDSESSTELSARESTQEPKEAETEKQEASLPTTDASAGHEETDEVSSGAESQETTIPSISGVTSAPVVTTQESYDDTSFNTDDSVRDTPTLSGSEVAVTTSATGGASSDDTILTTEEAKGIEGRSEKTAAVTSQEDLTTYSAEGVTDATGAGTEAVIDESSTDSGAAAKESEETKSTTPFLGDVATEVSSEEAKVIEGRSEKTAAVTSQDDLTTYTAEGVTFATGAGTEAVIDESSTNSGAAAKESEETKSTTPFLGDVATEVSSEEDLTTSGVAQTIVVSPNTAATEVSAESEVTASEDPVNNQSEGATNTPFLNSPATESLEEVIGETGAAFTGVATEDALTVDESSSVKATEVPVPGEAAEATTAVPESATVKIITTVTRKEIVRPIETDGAQPEATLVKKTTTTSVQTLPVSEFNQTAVLSPVIPADGSANEGSVAEGEDLSSTDVVSSGPSLVITDFVQKTASSSKDLATTPSVPEDGTAPAESVTEDNVSV</sequence>
<accession>A0A023G651</accession>
<name>A0A023G651_AMBTT</name>
<dbReference type="EMBL" id="GBBM01007053">
    <property type="protein sequence ID" value="JAC28365.1"/>
    <property type="molecule type" value="mRNA"/>
</dbReference>
<protein>
    <submittedName>
        <fullName evidence="3">Putative 18.3 kDa subfamily protein of the basic tail superfamily</fullName>
    </submittedName>
</protein>
<feature type="compositionally biased region" description="Polar residues" evidence="1">
    <location>
        <begin position="551"/>
        <end position="591"/>
    </location>
</feature>
<keyword evidence="2" id="KW-0732">Signal</keyword>
<feature type="compositionally biased region" description="Polar residues" evidence="1">
    <location>
        <begin position="766"/>
        <end position="832"/>
    </location>
</feature>
<feature type="compositionally biased region" description="Basic and acidic residues" evidence="1">
    <location>
        <begin position="834"/>
        <end position="845"/>
    </location>
</feature>
<evidence type="ECO:0000313" key="3">
    <source>
        <dbReference type="EMBL" id="JAC28365.1"/>
    </source>
</evidence>
<feature type="compositionally biased region" description="Low complexity" evidence="1">
    <location>
        <begin position="493"/>
        <end position="504"/>
    </location>
</feature>
<dbReference type="AlphaFoldDB" id="A0A023G651"/>
<feature type="compositionally biased region" description="Polar residues" evidence="1">
    <location>
        <begin position="651"/>
        <end position="660"/>
    </location>
</feature>
<feature type="compositionally biased region" description="Polar residues" evidence="1">
    <location>
        <begin position="1185"/>
        <end position="1196"/>
    </location>
</feature>
<feature type="region of interest" description="Disordered" evidence="1">
    <location>
        <begin position="438"/>
        <end position="898"/>
    </location>
</feature>
<evidence type="ECO:0000256" key="1">
    <source>
        <dbReference type="SAM" id="MobiDB-lite"/>
    </source>
</evidence>
<evidence type="ECO:0000256" key="2">
    <source>
        <dbReference type="SAM" id="SignalP"/>
    </source>
</evidence>
<feature type="region of interest" description="Disordered" evidence="1">
    <location>
        <begin position="951"/>
        <end position="974"/>
    </location>
</feature>
<feature type="region of interest" description="Disordered" evidence="1">
    <location>
        <begin position="1147"/>
        <end position="1171"/>
    </location>
</feature>
<feature type="region of interest" description="Disordered" evidence="1">
    <location>
        <begin position="1185"/>
        <end position="1215"/>
    </location>
</feature>
<feature type="compositionally biased region" description="Polar residues" evidence="1">
    <location>
        <begin position="458"/>
        <end position="486"/>
    </location>
</feature>
<proteinExistence type="evidence at transcript level"/>
<feature type="compositionally biased region" description="Low complexity" evidence="1">
    <location>
        <begin position="1002"/>
        <end position="1017"/>
    </location>
</feature>
<organism evidence="3">
    <name type="scientific">Amblyomma triste</name>
    <name type="common">Neotropical tick</name>
    <dbReference type="NCBI Taxonomy" id="251400"/>
    <lineage>
        <taxon>Eukaryota</taxon>
        <taxon>Metazoa</taxon>
        <taxon>Ecdysozoa</taxon>
        <taxon>Arthropoda</taxon>
        <taxon>Chelicerata</taxon>
        <taxon>Arachnida</taxon>
        <taxon>Acari</taxon>
        <taxon>Parasitiformes</taxon>
        <taxon>Ixodida</taxon>
        <taxon>Ixodoidea</taxon>
        <taxon>Ixodidae</taxon>
        <taxon>Amblyomminae</taxon>
        <taxon>Amblyomma</taxon>
    </lineage>
</organism>
<reference evidence="3" key="1">
    <citation type="submission" date="2014-03" db="EMBL/GenBank/DDBJ databases">
        <title>The sialotranscriptome of Amblyomma triste, Amblyomma parvum and Amblyomma cajennense ticks, uncovered by 454-based RNA-seq.</title>
        <authorList>
            <person name="Garcia G.R."/>
            <person name="Gardinassi L.G."/>
            <person name="Ribeiro J.M."/>
            <person name="Anatriello E."/>
            <person name="Ferreira B.R."/>
            <person name="Moreira H.N."/>
            <person name="Mafra C."/>
            <person name="Olegario M.M."/>
            <person name="Szabo P.J."/>
            <person name="Miranda-Santos I.K."/>
            <person name="Maruyama S.R."/>
        </authorList>
    </citation>
    <scope>NUCLEOTIDE SEQUENCE</scope>
    <source>
        <strain evidence="3">Mato Grasso do Sul</strain>
        <tissue evidence="3">Salivary glands</tissue>
    </source>
</reference>
<feature type="compositionally biased region" description="Polar residues" evidence="1">
    <location>
        <begin position="711"/>
        <end position="727"/>
    </location>
</feature>
<feature type="region of interest" description="Disordered" evidence="1">
    <location>
        <begin position="1002"/>
        <end position="1038"/>
    </location>
</feature>
<feature type="compositionally biased region" description="Basic and acidic residues" evidence="1">
    <location>
        <begin position="533"/>
        <end position="550"/>
    </location>
</feature>
<feature type="signal peptide" evidence="2">
    <location>
        <begin position="1"/>
        <end position="23"/>
    </location>
</feature>
<feature type="region of interest" description="Disordered" evidence="1">
    <location>
        <begin position="1061"/>
        <end position="1086"/>
    </location>
</feature>
<feature type="compositionally biased region" description="Basic and acidic residues" evidence="1">
    <location>
        <begin position="728"/>
        <end position="745"/>
    </location>
</feature>